<dbReference type="InterPro" id="IPR006429">
    <property type="entry name" value="Phage_lambda_portal"/>
</dbReference>
<evidence type="ECO:0000313" key="2">
    <source>
        <dbReference type="EMBL" id="MCC5467632.1"/>
    </source>
</evidence>
<proteinExistence type="predicted"/>
<comment type="caution">
    <text evidence="2">The sequence shown here is derived from an EMBL/GenBank/DDBJ whole genome shotgun (WGS) entry which is preliminary data.</text>
</comment>
<dbReference type="Pfam" id="PF05136">
    <property type="entry name" value="Phage_portal_2"/>
    <property type="match status" value="1"/>
</dbReference>
<gene>
    <name evidence="2" type="ORF">LMF89_20055</name>
</gene>
<reference evidence="2" key="1">
    <citation type="submission" date="2021-11" db="EMBL/GenBank/DDBJ databases">
        <title>Description of a new species Pelosinus isolated from the bottom sediments of Lake Baikal.</title>
        <authorList>
            <person name="Zakharyuk A."/>
        </authorList>
    </citation>
    <scope>NUCLEOTIDE SEQUENCE</scope>
    <source>
        <strain evidence="2">Bkl1</strain>
    </source>
</reference>
<evidence type="ECO:0000313" key="3">
    <source>
        <dbReference type="Proteomes" id="UP001165492"/>
    </source>
</evidence>
<feature type="region of interest" description="Disordered" evidence="1">
    <location>
        <begin position="285"/>
        <end position="304"/>
    </location>
</feature>
<protein>
    <submittedName>
        <fullName evidence="2">Phage portal protein</fullName>
    </submittedName>
</protein>
<name>A0ABS8HWS7_9FIRM</name>
<sequence length="512" mass="58057">MEEKQRSPSANMNILDRAINWVSPKLGYARMAWRGATRGAYNAGDISRNSEGWVPVNAKAEQVNQLQRDFVRARTRHAERNSDMIGGIVGILERNVVGTGFRVQAMTGDEELNTRLEEFFTDWQKPQNCDVTETQAFWEICKMNIRRTEVDGGILLVKTYSGNTRFPFQLQLREVDDLDSNGVMKYGENAIINGVEVDRKQKPIAYHFKIFSADGWFTGKTERILAKNVYALWKKTLPSQVREFSQLAPAISRINDTEEYLDTISIKEKILASFAAFIKRNLPTSGMPGRETPQSVASKEYDPQTGYKRKRITPGMLMDLQPGDDVTSVVPNGQATNAKELTTLFQRLVGAGQGLSYESTSRDMSEVNYSSARQGLLEDQRTYADWQQWLIDHFLGNVYEEVITSAVLSGELNIPDFWQNKPKYLKHRWIEPGWSWIDPVKEANANKIAMGTGQDNLANICARVGYDWREILEQRAKEFAYKKELEAKYGITMDIEGGKKVVTTKPGSKVGE</sequence>
<dbReference type="RefSeq" id="WP_229536599.1">
    <property type="nucleotide sequence ID" value="NZ_JAJHJB010000037.1"/>
</dbReference>
<dbReference type="Proteomes" id="UP001165492">
    <property type="component" value="Unassembled WGS sequence"/>
</dbReference>
<keyword evidence="3" id="KW-1185">Reference proteome</keyword>
<organism evidence="2 3">
    <name type="scientific">Pelosinus baikalensis</name>
    <dbReference type="NCBI Taxonomy" id="2892015"/>
    <lineage>
        <taxon>Bacteria</taxon>
        <taxon>Bacillati</taxon>
        <taxon>Bacillota</taxon>
        <taxon>Negativicutes</taxon>
        <taxon>Selenomonadales</taxon>
        <taxon>Sporomusaceae</taxon>
        <taxon>Pelosinus</taxon>
    </lineage>
</organism>
<dbReference type="EMBL" id="JAJHJB010000037">
    <property type="protein sequence ID" value="MCC5467632.1"/>
    <property type="molecule type" value="Genomic_DNA"/>
</dbReference>
<accession>A0ABS8HWS7</accession>
<dbReference type="NCBIfam" id="TIGR01539">
    <property type="entry name" value="portal_lambda"/>
    <property type="match status" value="1"/>
</dbReference>
<evidence type="ECO:0000256" key="1">
    <source>
        <dbReference type="SAM" id="MobiDB-lite"/>
    </source>
</evidence>